<proteinExistence type="predicted"/>
<evidence type="ECO:0000313" key="2">
    <source>
        <dbReference type="Proteomes" id="UP000503349"/>
    </source>
</evidence>
<protein>
    <submittedName>
        <fullName evidence="1">Uncharacterized protein</fullName>
    </submittedName>
</protein>
<dbReference type="EMBL" id="CM015725">
    <property type="protein sequence ID" value="KAF3699492.1"/>
    <property type="molecule type" value="Genomic_DNA"/>
</dbReference>
<accession>A0A6G1QAC5</accession>
<dbReference type="AlphaFoldDB" id="A0A6G1QAC5"/>
<reference evidence="2" key="2">
    <citation type="submission" date="2019-02" db="EMBL/GenBank/DDBJ databases">
        <title>Opniocepnalus argus Var Kimnra genome.</title>
        <authorList>
            <person name="Zhou C."/>
            <person name="Xiao S."/>
        </authorList>
    </citation>
    <scope>NUCLEOTIDE SEQUENCE [LARGE SCALE GENOMIC DNA]</scope>
</reference>
<dbReference type="Proteomes" id="UP000503349">
    <property type="component" value="Chromosome 14"/>
</dbReference>
<organism evidence="1 2">
    <name type="scientific">Channa argus</name>
    <name type="common">Northern snakehead</name>
    <name type="synonym">Ophicephalus argus</name>
    <dbReference type="NCBI Taxonomy" id="215402"/>
    <lineage>
        <taxon>Eukaryota</taxon>
        <taxon>Metazoa</taxon>
        <taxon>Chordata</taxon>
        <taxon>Craniata</taxon>
        <taxon>Vertebrata</taxon>
        <taxon>Euteleostomi</taxon>
        <taxon>Actinopterygii</taxon>
        <taxon>Neopterygii</taxon>
        <taxon>Teleostei</taxon>
        <taxon>Neoteleostei</taxon>
        <taxon>Acanthomorphata</taxon>
        <taxon>Anabantaria</taxon>
        <taxon>Anabantiformes</taxon>
        <taxon>Channoidei</taxon>
        <taxon>Channidae</taxon>
        <taxon>Channa</taxon>
    </lineage>
</organism>
<gene>
    <name evidence="1" type="ORF">EXN66_Car015179</name>
</gene>
<keyword evidence="2" id="KW-1185">Reference proteome</keyword>
<name>A0A6G1QAC5_CHAAH</name>
<sequence>MYLARETWPQYKRKDQQQKVVFEAFPLLENKNSHEKCLMFLNRLLKLFQLSSTPQVTK</sequence>
<evidence type="ECO:0000313" key="1">
    <source>
        <dbReference type="EMBL" id="KAF3699492.1"/>
    </source>
</evidence>
<reference evidence="1 2" key="1">
    <citation type="submission" date="2019-02" db="EMBL/GenBank/DDBJ databases">
        <title>Opniocepnalus argus genome.</title>
        <authorList>
            <person name="Zhou C."/>
            <person name="Xiao S."/>
        </authorList>
    </citation>
    <scope>NUCLEOTIDE SEQUENCE [LARGE SCALE GENOMIC DNA]</scope>
    <source>
        <strain evidence="1">OARG1902GOOAL</strain>
        <tissue evidence="1">Muscle</tissue>
    </source>
</reference>